<accession>A0A6A5YTG3</accession>
<gene>
    <name evidence="1" type="ORF">BDV96DRAFT_584051</name>
</gene>
<sequence length="119" mass="13926">MSPNKPTGGNVHHWALWLEETEYSRLFKVIREPGRYKVSKKANILPKSSVRHKSNVFVAQIDNYNGFITHARSYKALKDSTAWNYLEYVMHVLEAANLDDIINNYKYNTIKTYLKSIFN</sequence>
<dbReference type="AlphaFoldDB" id="A0A6A5YTG3"/>
<feature type="non-terminal residue" evidence="1">
    <location>
        <position position="119"/>
    </location>
</feature>
<evidence type="ECO:0000313" key="2">
    <source>
        <dbReference type="Proteomes" id="UP000799770"/>
    </source>
</evidence>
<dbReference type="OrthoDB" id="3747467at2759"/>
<name>A0A6A5YTG3_9PLEO</name>
<protein>
    <submittedName>
        <fullName evidence="1">Uncharacterized protein</fullName>
    </submittedName>
</protein>
<keyword evidence="2" id="KW-1185">Reference proteome</keyword>
<organism evidence="1 2">
    <name type="scientific">Lophiotrema nucula</name>
    <dbReference type="NCBI Taxonomy" id="690887"/>
    <lineage>
        <taxon>Eukaryota</taxon>
        <taxon>Fungi</taxon>
        <taxon>Dikarya</taxon>
        <taxon>Ascomycota</taxon>
        <taxon>Pezizomycotina</taxon>
        <taxon>Dothideomycetes</taxon>
        <taxon>Pleosporomycetidae</taxon>
        <taxon>Pleosporales</taxon>
        <taxon>Lophiotremataceae</taxon>
        <taxon>Lophiotrema</taxon>
    </lineage>
</organism>
<reference evidence="1" key="1">
    <citation type="journal article" date="2020" name="Stud. Mycol.">
        <title>101 Dothideomycetes genomes: a test case for predicting lifestyles and emergence of pathogens.</title>
        <authorList>
            <person name="Haridas S."/>
            <person name="Albert R."/>
            <person name="Binder M."/>
            <person name="Bloem J."/>
            <person name="Labutti K."/>
            <person name="Salamov A."/>
            <person name="Andreopoulos B."/>
            <person name="Baker S."/>
            <person name="Barry K."/>
            <person name="Bills G."/>
            <person name="Bluhm B."/>
            <person name="Cannon C."/>
            <person name="Castanera R."/>
            <person name="Culley D."/>
            <person name="Daum C."/>
            <person name="Ezra D."/>
            <person name="Gonzalez J."/>
            <person name="Henrissat B."/>
            <person name="Kuo A."/>
            <person name="Liang C."/>
            <person name="Lipzen A."/>
            <person name="Lutzoni F."/>
            <person name="Magnuson J."/>
            <person name="Mondo S."/>
            <person name="Nolan M."/>
            <person name="Ohm R."/>
            <person name="Pangilinan J."/>
            <person name="Park H.-J."/>
            <person name="Ramirez L."/>
            <person name="Alfaro M."/>
            <person name="Sun H."/>
            <person name="Tritt A."/>
            <person name="Yoshinaga Y."/>
            <person name="Zwiers L.-H."/>
            <person name="Turgeon B."/>
            <person name="Goodwin S."/>
            <person name="Spatafora J."/>
            <person name="Crous P."/>
            <person name="Grigoriev I."/>
        </authorList>
    </citation>
    <scope>NUCLEOTIDE SEQUENCE</scope>
    <source>
        <strain evidence="1">CBS 627.86</strain>
    </source>
</reference>
<dbReference type="Proteomes" id="UP000799770">
    <property type="component" value="Unassembled WGS sequence"/>
</dbReference>
<evidence type="ECO:0000313" key="1">
    <source>
        <dbReference type="EMBL" id="KAF2110479.1"/>
    </source>
</evidence>
<proteinExistence type="predicted"/>
<dbReference type="EMBL" id="ML977338">
    <property type="protein sequence ID" value="KAF2110479.1"/>
    <property type="molecule type" value="Genomic_DNA"/>
</dbReference>